<keyword evidence="1" id="KW-0808">Transferase</keyword>
<dbReference type="SMART" id="SM00091">
    <property type="entry name" value="PAS"/>
    <property type="match status" value="2"/>
</dbReference>
<dbReference type="InterPro" id="IPR003594">
    <property type="entry name" value="HATPase_dom"/>
</dbReference>
<dbReference type="SUPFAM" id="SSF55785">
    <property type="entry name" value="PYP-like sensor domain (PAS domain)"/>
    <property type="match status" value="5"/>
</dbReference>
<evidence type="ECO:0000313" key="7">
    <source>
        <dbReference type="Proteomes" id="UP000606003"/>
    </source>
</evidence>
<dbReference type="Gene3D" id="3.30.565.10">
    <property type="entry name" value="Histidine kinase-like ATPase, C-terminal domain"/>
    <property type="match status" value="1"/>
</dbReference>
<feature type="domain" description="PAS" evidence="5">
    <location>
        <begin position="5"/>
        <end position="75"/>
    </location>
</feature>
<dbReference type="RefSeq" id="WP_190922822.1">
    <property type="nucleotide sequence ID" value="NZ_JACXAC010000002.1"/>
</dbReference>
<proteinExistence type="predicted"/>
<dbReference type="SUPFAM" id="SSF55874">
    <property type="entry name" value="ATPase domain of HSP90 chaperone/DNA topoisomerase II/histidine kinase"/>
    <property type="match status" value="1"/>
</dbReference>
<evidence type="ECO:0000259" key="4">
    <source>
        <dbReference type="PROSITE" id="PS50109"/>
    </source>
</evidence>
<evidence type="ECO:0000256" key="2">
    <source>
        <dbReference type="ARBA" id="ARBA00022777"/>
    </source>
</evidence>
<evidence type="ECO:0000256" key="1">
    <source>
        <dbReference type="ARBA" id="ARBA00022679"/>
    </source>
</evidence>
<keyword evidence="2" id="KW-0418">Kinase</keyword>
<dbReference type="Gene3D" id="3.30.450.20">
    <property type="entry name" value="PAS domain"/>
    <property type="match status" value="5"/>
</dbReference>
<name>A0ABR8JRH5_9BACT</name>
<dbReference type="PANTHER" id="PTHR24421">
    <property type="entry name" value="NITRATE/NITRITE SENSOR PROTEIN NARX-RELATED"/>
    <property type="match status" value="1"/>
</dbReference>
<gene>
    <name evidence="6" type="ORF">IC234_05330</name>
</gene>
<evidence type="ECO:0000256" key="3">
    <source>
        <dbReference type="ARBA" id="ARBA00023012"/>
    </source>
</evidence>
<dbReference type="InterPro" id="IPR050482">
    <property type="entry name" value="Sensor_HK_TwoCompSys"/>
</dbReference>
<comment type="caution">
    <text evidence="6">The sequence shown here is derived from an EMBL/GenBank/DDBJ whole genome shotgun (WGS) entry which is preliminary data.</text>
</comment>
<dbReference type="NCBIfam" id="TIGR00229">
    <property type="entry name" value="sensory_box"/>
    <property type="match status" value="2"/>
</dbReference>
<reference evidence="6 7" key="1">
    <citation type="submission" date="2020-09" db="EMBL/GenBank/DDBJ databases">
        <authorList>
            <person name="Kim M.K."/>
        </authorList>
    </citation>
    <scope>NUCLEOTIDE SEQUENCE [LARGE SCALE GENOMIC DNA]</scope>
    <source>
        <strain evidence="6 7">BT189</strain>
    </source>
</reference>
<keyword evidence="7" id="KW-1185">Reference proteome</keyword>
<feature type="domain" description="Histidine kinase" evidence="4">
    <location>
        <begin position="743"/>
        <end position="831"/>
    </location>
</feature>
<dbReference type="Pfam" id="PF02518">
    <property type="entry name" value="HATPase_c"/>
    <property type="match status" value="1"/>
</dbReference>
<dbReference type="CDD" id="cd00130">
    <property type="entry name" value="PAS"/>
    <property type="match status" value="2"/>
</dbReference>
<sequence length="837" mass="91805">MPSAADSLCQRIVHAMPWAVLVLGHDGLLRLANPQAAELLGRASEALQGQPLAQALPADFPDALRQDLLAALSGAEPVRGEYYLPHAGRWIEMTTVSGPDEVLVYWQDVSLRVQQHQQYRALADHTPDAVVRWGPDLRLLYGNPAMAAEASRPLAELLGCTMAEMGAPLEQSEPYMAKLRRVFATGQPEEHYGQYTMPKGTVFFHSLLVPEVHNGQVQSVLALAHNVTELKRVEAELRTSRDLLAAIFDSSSLAIQMLRNVRNEAGDIVDFDFVLTNAAADAMAGRRVAGTRCLVDWPHTVASGLFEHYASVARTGQPLDFEDCYRGDGVDSWFRYTVVPFHDGLLVTVEDIGGRKKADLALQEAHAQLNALFEAVPVQLGYFHAVRDGAGQLVDLRSAAVNQSLTQAIATPVPVHELVSAQLPGLREMPVWEIMRAVIETGRPQRLEVYHDFGQGGRWFDVQYTRLDDGLISASLDITARKQLEQSLREGQELLHTVFNASLASFEVMKGVRDAKGQLVDFEWVLTNDAAQRLLQRHDVVGRRLLEEEPGMGPSGVFERLRQAAEQQQPVDFEVPYPHNGTEAWFHVAAAPLGDGLVVTWQDITARQQATAELLRLQLVQQQQLANAVLEAQETERRRIAESLHNGLGQLLYAAQLRLDQLSVAAGPAAFADGKRQTVQLLKTAIQQTRSLSHQLIPTILEDFGLVASVRDICQRFSTPGGPHFICVAGSFPEVPPALGLALFRMAQELANNIVRHAGATEASLQLAERDGFLLLQAADNGRGFDPDLPRPNSSGLKALRDRVRLLDGRLAIVSAPGHGTQVSIRIPSTALRGSVK</sequence>
<evidence type="ECO:0000259" key="5">
    <source>
        <dbReference type="PROSITE" id="PS50112"/>
    </source>
</evidence>
<dbReference type="InterPro" id="IPR000014">
    <property type="entry name" value="PAS"/>
</dbReference>
<dbReference type="CDD" id="cd16917">
    <property type="entry name" value="HATPase_UhpB-NarQ-NarX-like"/>
    <property type="match status" value="1"/>
</dbReference>
<dbReference type="Proteomes" id="UP000606003">
    <property type="component" value="Unassembled WGS sequence"/>
</dbReference>
<dbReference type="Gene3D" id="1.20.5.1930">
    <property type="match status" value="1"/>
</dbReference>
<dbReference type="PROSITE" id="PS50112">
    <property type="entry name" value="PAS"/>
    <property type="match status" value="1"/>
</dbReference>
<dbReference type="Pfam" id="PF07730">
    <property type="entry name" value="HisKA_3"/>
    <property type="match status" value="1"/>
</dbReference>
<keyword evidence="3" id="KW-0902">Two-component regulatory system</keyword>
<dbReference type="InterPro" id="IPR036890">
    <property type="entry name" value="HATPase_C_sf"/>
</dbReference>
<accession>A0ABR8JRH5</accession>
<evidence type="ECO:0000313" key="6">
    <source>
        <dbReference type="EMBL" id="MBD2721543.1"/>
    </source>
</evidence>
<dbReference type="InterPro" id="IPR005467">
    <property type="entry name" value="His_kinase_dom"/>
</dbReference>
<dbReference type="Pfam" id="PF08448">
    <property type="entry name" value="PAS_4"/>
    <property type="match status" value="5"/>
</dbReference>
<dbReference type="InterPro" id="IPR011712">
    <property type="entry name" value="Sig_transdc_His_kin_sub3_dim/P"/>
</dbReference>
<dbReference type="InterPro" id="IPR035965">
    <property type="entry name" value="PAS-like_dom_sf"/>
</dbReference>
<dbReference type="EMBL" id="JACXAC010000002">
    <property type="protein sequence ID" value="MBD2721543.1"/>
    <property type="molecule type" value="Genomic_DNA"/>
</dbReference>
<protein>
    <submittedName>
        <fullName evidence="6">PAS domain-containing protein</fullName>
    </submittedName>
</protein>
<dbReference type="PROSITE" id="PS50109">
    <property type="entry name" value="HIS_KIN"/>
    <property type="match status" value="1"/>
</dbReference>
<organism evidence="6 7">
    <name type="scientific">Hymenobacter armeniacus</name>
    <dbReference type="NCBI Taxonomy" id="2771358"/>
    <lineage>
        <taxon>Bacteria</taxon>
        <taxon>Pseudomonadati</taxon>
        <taxon>Bacteroidota</taxon>
        <taxon>Cytophagia</taxon>
        <taxon>Cytophagales</taxon>
        <taxon>Hymenobacteraceae</taxon>
        <taxon>Hymenobacter</taxon>
    </lineage>
</organism>
<dbReference type="InterPro" id="IPR013656">
    <property type="entry name" value="PAS_4"/>
</dbReference>